<organism evidence="1 2">
    <name type="scientific">Azospirillum argentinense</name>
    <dbReference type="NCBI Taxonomy" id="2970906"/>
    <lineage>
        <taxon>Bacteria</taxon>
        <taxon>Pseudomonadati</taxon>
        <taxon>Pseudomonadota</taxon>
        <taxon>Alphaproteobacteria</taxon>
        <taxon>Rhodospirillales</taxon>
        <taxon>Azospirillaceae</taxon>
        <taxon>Azospirillum</taxon>
    </lineage>
</organism>
<sequence length="44" mass="4645">MGLEGETPWQMCGVVVSLRVAATGLVSERFPVRRIVGADSGCIP</sequence>
<dbReference type="EMBL" id="VEWN01000011">
    <property type="protein sequence ID" value="KAA1054122.1"/>
    <property type="molecule type" value="Genomic_DNA"/>
</dbReference>
<evidence type="ECO:0000313" key="2">
    <source>
        <dbReference type="Proteomes" id="UP000325333"/>
    </source>
</evidence>
<dbReference type="Proteomes" id="UP000325333">
    <property type="component" value="Unassembled WGS sequence"/>
</dbReference>
<protein>
    <submittedName>
        <fullName evidence="1">Uncharacterized protein</fullName>
    </submittedName>
</protein>
<comment type="caution">
    <text evidence="1">The sequence shown here is derived from an EMBL/GenBank/DDBJ whole genome shotgun (WGS) entry which is preliminary data.</text>
</comment>
<dbReference type="AlphaFoldDB" id="A0A5B0KND5"/>
<accession>A0A5B0KND5</accession>
<reference evidence="1 2" key="1">
    <citation type="submission" date="2019-07" db="EMBL/GenBank/DDBJ databases">
        <title>Genome sequencing of the stress-tolerant strain Azospirillum brasilense Az19.</title>
        <authorList>
            <person name="Maroniche G.A."/>
            <person name="Garcia J.E."/>
            <person name="Pagnussat L."/>
            <person name="Amenta M."/>
            <person name="Creus C.M."/>
        </authorList>
    </citation>
    <scope>NUCLEOTIDE SEQUENCE [LARGE SCALE GENOMIC DNA]</scope>
    <source>
        <strain evidence="1 2">Az19</strain>
    </source>
</reference>
<proteinExistence type="predicted"/>
<dbReference type="RefSeq" id="WP_282189539.1">
    <property type="nucleotide sequence ID" value="NZ_WFKF01000096.1"/>
</dbReference>
<name>A0A5B0KND5_9PROT</name>
<gene>
    <name evidence="1" type="ORF">FH063_002024</name>
</gene>
<evidence type="ECO:0000313" key="1">
    <source>
        <dbReference type="EMBL" id="KAA1054122.1"/>
    </source>
</evidence>